<dbReference type="InterPro" id="IPR023393">
    <property type="entry name" value="START-like_dom_sf"/>
</dbReference>
<dbReference type="Proteomes" id="UP001174205">
    <property type="component" value="Unassembled WGS sequence"/>
</dbReference>
<evidence type="ECO:0000313" key="3">
    <source>
        <dbReference type="EMBL" id="MDN4601324.1"/>
    </source>
</evidence>
<proteinExistence type="inferred from homology"/>
<dbReference type="InterPro" id="IPR013538">
    <property type="entry name" value="ASHA1/2-like_C"/>
</dbReference>
<gene>
    <name evidence="3" type="ORF">P5G61_08830</name>
</gene>
<protein>
    <submittedName>
        <fullName evidence="3">SRPBCC domain-containing protein</fullName>
    </submittedName>
</protein>
<dbReference type="CDD" id="cd07814">
    <property type="entry name" value="SRPBCC_CalC_Aha1-like"/>
    <property type="match status" value="1"/>
</dbReference>
<evidence type="ECO:0000313" key="4">
    <source>
        <dbReference type="Proteomes" id="UP001174205"/>
    </source>
</evidence>
<dbReference type="Pfam" id="PF08327">
    <property type="entry name" value="AHSA1"/>
    <property type="match status" value="1"/>
</dbReference>
<reference evidence="3" key="1">
    <citation type="submission" date="2023-03" db="EMBL/GenBank/DDBJ databases">
        <title>MT1 and MT2 Draft Genomes of Novel Species.</title>
        <authorList>
            <person name="Venkateswaran K."/>
        </authorList>
    </citation>
    <scope>NUCLEOTIDE SEQUENCE</scope>
    <source>
        <strain evidence="3">F6_3S_P_1C</strain>
    </source>
</reference>
<accession>A0ABT8J894</accession>
<dbReference type="EMBL" id="JAROCD010000004">
    <property type="protein sequence ID" value="MDN4601324.1"/>
    <property type="molecule type" value="Genomic_DNA"/>
</dbReference>
<dbReference type="SUPFAM" id="SSF55961">
    <property type="entry name" value="Bet v1-like"/>
    <property type="match status" value="1"/>
</dbReference>
<name>A0ABT8J894_9BACL</name>
<evidence type="ECO:0000256" key="1">
    <source>
        <dbReference type="ARBA" id="ARBA00006817"/>
    </source>
</evidence>
<comment type="caution">
    <text evidence="3">The sequence shown here is derived from an EMBL/GenBank/DDBJ whole genome shotgun (WGS) entry which is preliminary data.</text>
</comment>
<evidence type="ECO:0000259" key="2">
    <source>
        <dbReference type="Pfam" id="PF08327"/>
    </source>
</evidence>
<keyword evidence="4" id="KW-1185">Reference proteome</keyword>
<sequence length="142" mass="15963">MRMESSSALPDIREQLLLHAPVEKVWGIVSTSKGLESWFMPSNLEPVEGHEFILEAGPFGKSPCKVTEVQPPHKLSFQWGKDWTLTFELTEQGQDTDFTLIHSGWDADKLTEFGQAHAMVRERMEQGWAGIVQKLAQVVGQA</sequence>
<comment type="similarity">
    <text evidence="1">Belongs to the AHA1 family.</text>
</comment>
<dbReference type="Gene3D" id="3.30.530.20">
    <property type="match status" value="1"/>
</dbReference>
<feature type="domain" description="Activator of Hsp90 ATPase homologue 1/2-like C-terminal" evidence="2">
    <location>
        <begin position="20"/>
        <end position="139"/>
    </location>
</feature>
<organism evidence="3 4">
    <name type="scientific">Paenibacillus vandeheii</name>
    <dbReference type="NCBI Taxonomy" id="3035917"/>
    <lineage>
        <taxon>Bacteria</taxon>
        <taxon>Bacillati</taxon>
        <taxon>Bacillota</taxon>
        <taxon>Bacilli</taxon>
        <taxon>Bacillales</taxon>
        <taxon>Paenibacillaceae</taxon>
        <taxon>Paenibacillus</taxon>
    </lineage>
</organism>